<dbReference type="Pfam" id="PF00722">
    <property type="entry name" value="Glyco_hydro_16"/>
    <property type="match status" value="1"/>
</dbReference>
<organism evidence="4 5">
    <name type="scientific">Pedobacter yulinensis</name>
    <dbReference type="NCBI Taxonomy" id="2126353"/>
    <lineage>
        <taxon>Bacteria</taxon>
        <taxon>Pseudomonadati</taxon>
        <taxon>Bacteroidota</taxon>
        <taxon>Sphingobacteriia</taxon>
        <taxon>Sphingobacteriales</taxon>
        <taxon>Sphingobacteriaceae</taxon>
        <taxon>Pedobacter</taxon>
    </lineage>
</organism>
<comment type="similarity">
    <text evidence="1">Belongs to the glycosyl hydrolase 16 family.</text>
</comment>
<proteinExistence type="inferred from homology"/>
<dbReference type="SUPFAM" id="SSF49899">
    <property type="entry name" value="Concanavalin A-like lectins/glucanases"/>
    <property type="match status" value="1"/>
</dbReference>
<dbReference type="Gene3D" id="2.60.120.200">
    <property type="match status" value="1"/>
</dbReference>
<evidence type="ECO:0000256" key="1">
    <source>
        <dbReference type="ARBA" id="ARBA00006865"/>
    </source>
</evidence>
<dbReference type="InterPro" id="IPR000757">
    <property type="entry name" value="Beta-glucanase-like"/>
</dbReference>
<dbReference type="PROSITE" id="PS51762">
    <property type="entry name" value="GH16_2"/>
    <property type="match status" value="1"/>
</dbReference>
<reference evidence="4 5" key="1">
    <citation type="submission" date="2018-03" db="EMBL/GenBank/DDBJ databases">
        <authorList>
            <person name="Keele B.F."/>
        </authorList>
    </citation>
    <scope>NUCLEOTIDE SEQUENCE [LARGE SCALE GENOMIC DNA]</scope>
    <source>
        <strain evidence="4 5">YL28-9</strain>
    </source>
</reference>
<evidence type="ECO:0000256" key="2">
    <source>
        <dbReference type="ARBA" id="ARBA00022801"/>
    </source>
</evidence>
<evidence type="ECO:0000259" key="3">
    <source>
        <dbReference type="PROSITE" id="PS51762"/>
    </source>
</evidence>
<comment type="caution">
    <text evidence="4">The sequence shown here is derived from an EMBL/GenBank/DDBJ whole genome shotgun (WGS) entry which is preliminary data.</text>
</comment>
<protein>
    <recommendedName>
        <fullName evidence="3">GH16 domain-containing protein</fullName>
    </recommendedName>
</protein>
<accession>A0A2T3HJU4</accession>
<sequence length="456" mass="49187">MAVSPAVISDYFEPISGKNEHICTPAGATLQYPNHTQMHGSKLLILSGLILALAAHPVSEAKASNGFPSPGASKLLAVADTSARRIAAADWRLVFSDEFRSAGKFNAGSWTYCERGSAAWTRYLTSSPDYVYQAGGNLVLRMDNAIIAGDAVPYHSGGIMTSSKFSIRYGKIEVRARFSKGKGSWPAIWMMPELPTAYGGWPNSGEIDIMEHVNNENVVHQTIHNSAVTNEKGASTATHQASYHADDYNTYGIVWNPGSIEFYVNGEHQYTYKKETAAGSKQWPFDRPFYIILNQAGAVGWPGPANNADLPFEMKVDWVRVYKQQELPNPGFEQAGLGPWQAGAGAKVVRAHARSGGRAVRLKGGASILAQTIGGLLPNTTYTFGGYVRTNTSSPSLLLGVKNYGGSPAETPIAGKKYQHGLVTFTTGAQQTSATVYISKPEAGTAYADDFYLNKQ</sequence>
<evidence type="ECO:0000313" key="4">
    <source>
        <dbReference type="EMBL" id="PST82712.1"/>
    </source>
</evidence>
<gene>
    <name evidence="4" type="ORF">C7T94_08635</name>
</gene>
<dbReference type="CDD" id="cd08023">
    <property type="entry name" value="GH16_laminarinase_like"/>
    <property type="match status" value="1"/>
</dbReference>
<dbReference type="GO" id="GO:0004553">
    <property type="term" value="F:hydrolase activity, hydrolyzing O-glycosyl compounds"/>
    <property type="evidence" value="ECO:0007669"/>
    <property type="project" value="InterPro"/>
</dbReference>
<dbReference type="PANTHER" id="PTHR10963:SF55">
    <property type="entry name" value="GLYCOSIDE HYDROLASE FAMILY 16 PROTEIN"/>
    <property type="match status" value="1"/>
</dbReference>
<dbReference type="InterPro" id="IPR050546">
    <property type="entry name" value="Glycosyl_Hydrlase_16"/>
</dbReference>
<dbReference type="InterPro" id="IPR003305">
    <property type="entry name" value="CenC_carb-bd"/>
</dbReference>
<dbReference type="InterPro" id="IPR013320">
    <property type="entry name" value="ConA-like_dom_sf"/>
</dbReference>
<dbReference type="Gene3D" id="2.60.120.260">
    <property type="entry name" value="Galactose-binding domain-like"/>
    <property type="match status" value="1"/>
</dbReference>
<keyword evidence="2" id="KW-0378">Hydrolase</keyword>
<dbReference type="Pfam" id="PF02018">
    <property type="entry name" value="CBM_4_9"/>
    <property type="match status" value="1"/>
</dbReference>
<dbReference type="PANTHER" id="PTHR10963">
    <property type="entry name" value="GLYCOSYL HYDROLASE-RELATED"/>
    <property type="match status" value="1"/>
</dbReference>
<dbReference type="GO" id="GO:0005975">
    <property type="term" value="P:carbohydrate metabolic process"/>
    <property type="evidence" value="ECO:0007669"/>
    <property type="project" value="InterPro"/>
</dbReference>
<evidence type="ECO:0000313" key="5">
    <source>
        <dbReference type="Proteomes" id="UP000240912"/>
    </source>
</evidence>
<dbReference type="Proteomes" id="UP000240912">
    <property type="component" value="Unassembled WGS sequence"/>
</dbReference>
<dbReference type="OrthoDB" id="9809583at2"/>
<dbReference type="AlphaFoldDB" id="A0A2T3HJU4"/>
<keyword evidence="5" id="KW-1185">Reference proteome</keyword>
<name>A0A2T3HJU4_9SPHI</name>
<feature type="domain" description="GH16" evidence="3">
    <location>
        <begin position="62"/>
        <end position="327"/>
    </location>
</feature>
<dbReference type="EMBL" id="PYLS01000005">
    <property type="protein sequence ID" value="PST82712.1"/>
    <property type="molecule type" value="Genomic_DNA"/>
</dbReference>